<comment type="caution">
    <text evidence="2">The sequence shown here is derived from an EMBL/GenBank/DDBJ whole genome shotgun (WGS) entry which is preliminary data.</text>
</comment>
<evidence type="ECO:0000313" key="3">
    <source>
        <dbReference type="Proteomes" id="UP000682811"/>
    </source>
</evidence>
<dbReference type="AlphaFoldDB" id="A0A919YHH7"/>
<proteinExistence type="predicted"/>
<dbReference type="EMBL" id="BORT01000035">
    <property type="protein sequence ID" value="GIO50594.1"/>
    <property type="molecule type" value="Genomic_DNA"/>
</dbReference>
<gene>
    <name evidence="2" type="ORF">J34TS1_53590</name>
</gene>
<feature type="region of interest" description="Disordered" evidence="1">
    <location>
        <begin position="43"/>
        <end position="66"/>
    </location>
</feature>
<evidence type="ECO:0000313" key="2">
    <source>
        <dbReference type="EMBL" id="GIO50594.1"/>
    </source>
</evidence>
<protein>
    <submittedName>
        <fullName evidence="2">Uncharacterized protein</fullName>
    </submittedName>
</protein>
<accession>A0A919YHH7</accession>
<dbReference type="Proteomes" id="UP000682811">
    <property type="component" value="Unassembled WGS sequence"/>
</dbReference>
<reference evidence="2 3" key="1">
    <citation type="submission" date="2021-03" db="EMBL/GenBank/DDBJ databases">
        <title>Antimicrobial resistance genes in bacteria isolated from Japanese honey, and their potential for conferring macrolide and lincosamide resistance in the American foulbrood pathogen Paenibacillus larvae.</title>
        <authorList>
            <person name="Okamoto M."/>
            <person name="Kumagai M."/>
            <person name="Kanamori H."/>
            <person name="Takamatsu D."/>
        </authorList>
    </citation>
    <scope>NUCLEOTIDE SEQUENCE [LARGE SCALE GENOMIC DNA]</scope>
    <source>
        <strain evidence="2 3">J34TS1</strain>
    </source>
</reference>
<sequence>MEVSKILNSYQMPEEPETCWTDIHVDASVFRFRRFLFSAEQSKHNHNECNNSTKPEGMVYTIPPVR</sequence>
<organism evidence="2 3">
    <name type="scientific">Paenibacillus azoreducens</name>
    <dbReference type="NCBI Taxonomy" id="116718"/>
    <lineage>
        <taxon>Bacteria</taxon>
        <taxon>Bacillati</taxon>
        <taxon>Bacillota</taxon>
        <taxon>Bacilli</taxon>
        <taxon>Bacillales</taxon>
        <taxon>Paenibacillaceae</taxon>
        <taxon>Paenibacillus</taxon>
    </lineage>
</organism>
<name>A0A919YHH7_9BACL</name>
<keyword evidence="3" id="KW-1185">Reference proteome</keyword>
<evidence type="ECO:0000256" key="1">
    <source>
        <dbReference type="SAM" id="MobiDB-lite"/>
    </source>
</evidence>